<dbReference type="InterPro" id="IPR008334">
    <property type="entry name" value="5'-Nucleotdase_C"/>
</dbReference>
<dbReference type="SUPFAM" id="SSF56300">
    <property type="entry name" value="Metallo-dependent phosphatases"/>
    <property type="match status" value="1"/>
</dbReference>
<protein>
    <submittedName>
        <fullName evidence="6">5'-nucleotidase C-terminal domain-containing protein</fullName>
    </submittedName>
</protein>
<organism evidence="6 7">
    <name type="scientific">Alkalimonas collagenimarina</name>
    <dbReference type="NCBI Taxonomy" id="400390"/>
    <lineage>
        <taxon>Bacteria</taxon>
        <taxon>Pseudomonadati</taxon>
        <taxon>Pseudomonadota</taxon>
        <taxon>Gammaproteobacteria</taxon>
        <taxon>Alkalimonas</taxon>
    </lineage>
</organism>
<comment type="similarity">
    <text evidence="1 3">Belongs to the 5'-nucleotidase family.</text>
</comment>
<dbReference type="Proteomes" id="UP001231616">
    <property type="component" value="Unassembled WGS sequence"/>
</dbReference>
<dbReference type="EMBL" id="JAUZVZ010000025">
    <property type="protein sequence ID" value="MDP4537450.1"/>
    <property type="molecule type" value="Genomic_DNA"/>
</dbReference>
<dbReference type="InterPro" id="IPR004843">
    <property type="entry name" value="Calcineurin-like_PHP"/>
</dbReference>
<dbReference type="InterPro" id="IPR006146">
    <property type="entry name" value="5'-Nucleotdase_CS"/>
</dbReference>
<keyword evidence="7" id="KW-1185">Reference proteome</keyword>
<evidence type="ECO:0000313" key="7">
    <source>
        <dbReference type="Proteomes" id="UP001231616"/>
    </source>
</evidence>
<dbReference type="PROSITE" id="PS51257">
    <property type="entry name" value="PROKAR_LIPOPROTEIN"/>
    <property type="match status" value="1"/>
</dbReference>
<dbReference type="PANTHER" id="PTHR11575">
    <property type="entry name" value="5'-NUCLEOTIDASE-RELATED"/>
    <property type="match status" value="1"/>
</dbReference>
<evidence type="ECO:0000256" key="3">
    <source>
        <dbReference type="RuleBase" id="RU362119"/>
    </source>
</evidence>
<dbReference type="PRINTS" id="PR01607">
    <property type="entry name" value="APYRASEFAMLY"/>
</dbReference>
<keyword evidence="3" id="KW-0378">Hydrolase</keyword>
<dbReference type="InterPro" id="IPR036907">
    <property type="entry name" value="5'-Nucleotdase_C_sf"/>
</dbReference>
<accession>A0ABT9H2A7</accession>
<dbReference type="Pfam" id="PF02872">
    <property type="entry name" value="5_nucleotid_C"/>
    <property type="match status" value="1"/>
</dbReference>
<dbReference type="PANTHER" id="PTHR11575:SF24">
    <property type="entry name" value="5'-NUCLEOTIDASE"/>
    <property type="match status" value="1"/>
</dbReference>
<keyword evidence="2" id="KW-0732">Signal</keyword>
<feature type="domain" description="Calcineurin-like phosphoesterase" evidence="4">
    <location>
        <begin position="47"/>
        <end position="272"/>
    </location>
</feature>
<dbReference type="Gene3D" id="3.60.21.10">
    <property type="match status" value="1"/>
</dbReference>
<dbReference type="Pfam" id="PF00149">
    <property type="entry name" value="Metallophos"/>
    <property type="match status" value="1"/>
</dbReference>
<dbReference type="InterPro" id="IPR029052">
    <property type="entry name" value="Metallo-depent_PP-like"/>
</dbReference>
<evidence type="ECO:0000256" key="1">
    <source>
        <dbReference type="ARBA" id="ARBA00006654"/>
    </source>
</evidence>
<evidence type="ECO:0000313" key="6">
    <source>
        <dbReference type="EMBL" id="MDP4537450.1"/>
    </source>
</evidence>
<dbReference type="SUPFAM" id="SSF55816">
    <property type="entry name" value="5'-nucleotidase (syn. UDP-sugar hydrolase), C-terminal domain"/>
    <property type="match status" value="1"/>
</dbReference>
<reference evidence="6 7" key="1">
    <citation type="submission" date="2023-08" db="EMBL/GenBank/DDBJ databases">
        <authorList>
            <person name="Joshi A."/>
            <person name="Thite S."/>
        </authorList>
    </citation>
    <scope>NUCLEOTIDE SEQUENCE [LARGE SCALE GENOMIC DNA]</scope>
    <source>
        <strain evidence="6 7">AC40</strain>
    </source>
</reference>
<comment type="caution">
    <text evidence="6">The sequence shown here is derived from an EMBL/GenBank/DDBJ whole genome shotgun (WGS) entry which is preliminary data.</text>
</comment>
<dbReference type="RefSeq" id="WP_305894712.1">
    <property type="nucleotide sequence ID" value="NZ_JAUZVZ010000025.1"/>
</dbReference>
<evidence type="ECO:0000259" key="5">
    <source>
        <dbReference type="Pfam" id="PF02872"/>
    </source>
</evidence>
<sequence length="605" mass="66680">MRCTLFSQPAFARVGFTPLLLIGTCLLTACGSIVEQQSSEHDFTLAIAHINDHHSNLSAKQQISLRLAGEFTDVEVGGFPRVAAKIASLEQQHQHFLKLHAGDAITGDLYYSLFQGDADAHFMREVCFDAFVIGNHEFDDGDAHLANFLRTLRDDDCRTPVISANIQPEIGTPLAENELWELFSPYVIHQLGEHQVGIIGLTVAQKTKQSSQPLASTVLHDEVETARFYIEELRQLGIGKIVLLTHYGYDNDIALAQQLPEVDVIVGGDSHSLLGNFTEVGLTSDGDYPTMVTNQDGDPVCIVQGKDYSQVVGELIVHFSGDKVAHCEGRPHLLVGSNFNRNGVAVSDEDTQKIQQFIKQSATLSLVKPEPRLQSLLESYSVRIDELAAQSIAMVPERLCRMDPGIAREQSCGEATQSDLHSVVSEAFLRQSRHADIALQNGGGVRTDLPAGELSIAQVYQLLPFSNTLFHLEMTGDEIKQVLEDAIGYSQTLGGSLGAYPHGAGIRFDVDLTAADNNRVSRLEVFQQGEWQPLRAEQSYIVVTNSFIASGQDGWATFADIVASGRYQDTYINYAQAFIDYAQQQKVLERPDPSRHSTRRIRLTQ</sequence>
<evidence type="ECO:0000256" key="2">
    <source>
        <dbReference type="ARBA" id="ARBA00022729"/>
    </source>
</evidence>
<name>A0ABT9H2A7_9GAMM</name>
<dbReference type="Gene3D" id="3.90.780.10">
    <property type="entry name" value="5'-Nucleotidase, C-terminal domain"/>
    <property type="match status" value="1"/>
</dbReference>
<proteinExistence type="inferred from homology"/>
<evidence type="ECO:0000259" key="4">
    <source>
        <dbReference type="Pfam" id="PF00149"/>
    </source>
</evidence>
<dbReference type="PROSITE" id="PS00786">
    <property type="entry name" value="5_NUCLEOTIDASE_2"/>
    <property type="match status" value="1"/>
</dbReference>
<keyword evidence="3" id="KW-0547">Nucleotide-binding</keyword>
<gene>
    <name evidence="6" type="ORF">Q3O60_14750</name>
</gene>
<dbReference type="InterPro" id="IPR006179">
    <property type="entry name" value="5_nucleotidase/apyrase"/>
</dbReference>
<feature type="domain" description="5'-Nucleotidase C-terminal" evidence="5">
    <location>
        <begin position="413"/>
        <end position="559"/>
    </location>
</feature>